<protein>
    <recommendedName>
        <fullName evidence="1">Anaphase-promoting complex subunit 11 RING-H2 finger domain-containing protein</fullName>
    </recommendedName>
</protein>
<dbReference type="InterPro" id="IPR024991">
    <property type="entry name" value="RING-H2_APC11"/>
</dbReference>
<dbReference type="GO" id="GO:0005680">
    <property type="term" value="C:anaphase-promoting complex"/>
    <property type="evidence" value="ECO:0007669"/>
    <property type="project" value="InterPro"/>
</dbReference>
<dbReference type="GO" id="GO:0008270">
    <property type="term" value="F:zinc ion binding"/>
    <property type="evidence" value="ECO:0007669"/>
    <property type="project" value="InterPro"/>
</dbReference>
<dbReference type="GO" id="GO:0031145">
    <property type="term" value="P:anaphase-promoting complex-dependent catabolic process"/>
    <property type="evidence" value="ECO:0007669"/>
    <property type="project" value="InterPro"/>
</dbReference>
<reference evidence="2" key="1">
    <citation type="thesis" date="2020" institute="ProQuest LLC" country="789 East Eisenhower Parkway, Ann Arbor, MI, USA">
        <title>Comparative Genomics and Chromosome Evolution.</title>
        <authorList>
            <person name="Mudd A.B."/>
        </authorList>
    </citation>
    <scope>NUCLEOTIDE SEQUENCE</scope>
    <source>
        <strain evidence="2">1538</strain>
        <tissue evidence="2">Blood</tissue>
    </source>
</reference>
<accession>A0AAV3AIG8</accession>
<evidence type="ECO:0000259" key="1">
    <source>
        <dbReference type="Pfam" id="PF12861"/>
    </source>
</evidence>
<proteinExistence type="predicted"/>
<dbReference type="GO" id="GO:0061630">
    <property type="term" value="F:ubiquitin protein ligase activity"/>
    <property type="evidence" value="ECO:0007669"/>
    <property type="project" value="InterPro"/>
</dbReference>
<dbReference type="InterPro" id="IPR013083">
    <property type="entry name" value="Znf_RING/FYVE/PHD"/>
</dbReference>
<keyword evidence="3" id="KW-1185">Reference proteome</keyword>
<evidence type="ECO:0000313" key="3">
    <source>
        <dbReference type="Proteomes" id="UP001181693"/>
    </source>
</evidence>
<organism evidence="2 3">
    <name type="scientific">Pyxicephalus adspersus</name>
    <name type="common">African bullfrog</name>
    <dbReference type="NCBI Taxonomy" id="30357"/>
    <lineage>
        <taxon>Eukaryota</taxon>
        <taxon>Metazoa</taxon>
        <taxon>Chordata</taxon>
        <taxon>Craniata</taxon>
        <taxon>Vertebrata</taxon>
        <taxon>Euteleostomi</taxon>
        <taxon>Amphibia</taxon>
        <taxon>Batrachia</taxon>
        <taxon>Anura</taxon>
        <taxon>Neobatrachia</taxon>
        <taxon>Ranoidea</taxon>
        <taxon>Pyxicephalidae</taxon>
        <taxon>Pyxicephalinae</taxon>
        <taxon>Pyxicephalus</taxon>
    </lineage>
</organism>
<sequence>MTFNGCCIDCKIPGDNCPLDWIVDYLYCFHMLCILKCLNSQQVWQYCSICCQKFKE</sequence>
<gene>
    <name evidence="2" type="ORF">GDO54_007121</name>
</gene>
<dbReference type="AlphaFoldDB" id="A0AAV3AIG8"/>
<evidence type="ECO:0000313" key="2">
    <source>
        <dbReference type="EMBL" id="DBA31244.1"/>
    </source>
</evidence>
<dbReference type="GO" id="GO:0097602">
    <property type="term" value="F:cullin family protein binding"/>
    <property type="evidence" value="ECO:0007669"/>
    <property type="project" value="InterPro"/>
</dbReference>
<dbReference type="Pfam" id="PF12861">
    <property type="entry name" value="zf-ANAPC11"/>
    <property type="match status" value="1"/>
</dbReference>
<name>A0AAV3AIG8_PYXAD</name>
<dbReference type="EMBL" id="DYDO01000002">
    <property type="protein sequence ID" value="DBA31244.1"/>
    <property type="molecule type" value="Genomic_DNA"/>
</dbReference>
<dbReference type="Gene3D" id="3.30.40.10">
    <property type="entry name" value="Zinc/RING finger domain, C3HC4 (zinc finger)"/>
    <property type="match status" value="1"/>
</dbReference>
<feature type="domain" description="Anaphase-promoting complex subunit 11 RING-H2 finger" evidence="1">
    <location>
        <begin position="1"/>
        <end position="55"/>
    </location>
</feature>
<dbReference type="Proteomes" id="UP001181693">
    <property type="component" value="Unassembled WGS sequence"/>
</dbReference>
<comment type="caution">
    <text evidence="2">The sequence shown here is derived from an EMBL/GenBank/DDBJ whole genome shotgun (WGS) entry which is preliminary data.</text>
</comment>